<feature type="compositionally biased region" description="Pro residues" evidence="2">
    <location>
        <begin position="221"/>
        <end position="241"/>
    </location>
</feature>
<evidence type="ECO:0000256" key="1">
    <source>
        <dbReference type="ARBA" id="ARBA00023186"/>
    </source>
</evidence>
<accession>A0A8H4VDD0</accession>
<dbReference type="InterPro" id="IPR001623">
    <property type="entry name" value="DnaJ_domain"/>
</dbReference>
<dbReference type="InterPro" id="IPR018253">
    <property type="entry name" value="DnaJ_domain_CS"/>
</dbReference>
<dbReference type="GO" id="GO:0051787">
    <property type="term" value="F:misfolded protein binding"/>
    <property type="evidence" value="ECO:0007669"/>
    <property type="project" value="TreeGrafter"/>
</dbReference>
<sequence>MAASRDYYADLQLPPSADIQEIKKQFRKLALKYHPDRNPGREVEVNSQFQIIQSAHEVLSDPQQKAKYDASMRGGRVPGGSGVKGNPWQNAAHHFPPPPRRTSTRNPPSGAQRWQSRFSSGVPPTAKQQTASDSEAKKTAARAFESMRKPQPQTGSRNSHHDARPPPPPPPPPPMPPRTEAGKNRADASFGSRKTGFHPRSAMPGDEPPVSNQNYYSRPPAESPPPPPHPPRRPVPSPMPDPLSQFRARPQSMPYSSQGGEKTNPFEGVQPSRRSSVRETSGHDDSTCSRHEPTRPSYTQPYEAHDADDGGPQATKRDEDTSRSRLDSRAGPGAYHEAAPVAGQPKNTEKNAKAENQSGRGPSIFRFPVGDDTFERTQPLSQSTKSSLEDINTSFVKNDDPNAWQFNAGSTEGGSQPVSRNSTGGRTKRGTFEKNSSMPSADQHPAYQTDHQPQTEAQQGGFDADGWTDKFNAQTFVPRSQPGGTSSPTRCSRSNSKRVRTKPTAGSAAVVEEYSSEDEWYEWRGRNAQAKPPAADSPQAMDIDSPPSVPTTSQDQAAGVRNIPVEPSRPEWRPGNPAPLVADDKPERPAKVPLNAQNMGSEDSEEFRASFADLRNVAPIGQQRAGLRSLTDLKDELPFESKASDEPLVSLPQTQPLQLPSVPQAPRPPPAAAMEGPKPNPLVWTKYLAEFESYLQKWDVFNGQVVDHFTTRKAHVAKTRIAKGYAFLRARGETDILEYSNWVRQDNDVRQRWGAACVEHDVRLREFMAVRDKMKALL</sequence>
<dbReference type="PROSITE" id="PS50076">
    <property type="entry name" value="DNAJ_2"/>
    <property type="match status" value="1"/>
</dbReference>
<feature type="region of interest" description="Disordered" evidence="2">
    <location>
        <begin position="57"/>
        <end position="606"/>
    </location>
</feature>
<dbReference type="OrthoDB" id="10250354at2759"/>
<dbReference type="Gene3D" id="1.10.287.110">
    <property type="entry name" value="DnaJ domain"/>
    <property type="match status" value="1"/>
</dbReference>
<comment type="caution">
    <text evidence="4">The sequence shown here is derived from an EMBL/GenBank/DDBJ whole genome shotgun (WGS) entry which is preliminary data.</text>
</comment>
<dbReference type="PANTHER" id="PTHR44360">
    <property type="entry name" value="DNAJ HOMOLOG SUBFAMILY B MEMBER 9"/>
    <property type="match status" value="1"/>
</dbReference>
<keyword evidence="1" id="KW-0143">Chaperone</keyword>
<dbReference type="PROSITE" id="PS00636">
    <property type="entry name" value="DNAJ_1"/>
    <property type="match status" value="1"/>
</dbReference>
<dbReference type="GO" id="GO:0005783">
    <property type="term" value="C:endoplasmic reticulum"/>
    <property type="evidence" value="ECO:0007669"/>
    <property type="project" value="TreeGrafter"/>
</dbReference>
<dbReference type="PRINTS" id="PR00625">
    <property type="entry name" value="JDOMAIN"/>
</dbReference>
<dbReference type="GO" id="GO:0036503">
    <property type="term" value="P:ERAD pathway"/>
    <property type="evidence" value="ECO:0007669"/>
    <property type="project" value="TreeGrafter"/>
</dbReference>
<feature type="compositionally biased region" description="Polar residues" evidence="2">
    <location>
        <begin position="376"/>
        <end position="396"/>
    </location>
</feature>
<evidence type="ECO:0000313" key="5">
    <source>
        <dbReference type="Proteomes" id="UP000562929"/>
    </source>
</evidence>
<dbReference type="FunFam" id="1.10.287.110:FF:000096">
    <property type="entry name" value="DnaJ domain protein"/>
    <property type="match status" value="1"/>
</dbReference>
<feature type="compositionally biased region" description="Polar residues" evidence="2">
    <location>
        <begin position="471"/>
        <end position="494"/>
    </location>
</feature>
<dbReference type="AlphaFoldDB" id="A0A8H4VDD0"/>
<reference evidence="4 5" key="1">
    <citation type="journal article" date="2020" name="G3 (Bethesda)">
        <title>Genetic Underpinnings of Host Manipulation by Ophiocordyceps as Revealed by Comparative Transcriptomics.</title>
        <authorList>
            <person name="Will I."/>
            <person name="Das B."/>
            <person name="Trinh T."/>
            <person name="Brachmann A."/>
            <person name="Ohm R.A."/>
            <person name="de Bekker C."/>
        </authorList>
    </citation>
    <scope>NUCLEOTIDE SEQUENCE [LARGE SCALE GENOMIC DNA]</scope>
    <source>
        <strain evidence="4 5">EC05</strain>
    </source>
</reference>
<dbReference type="Pfam" id="PF00226">
    <property type="entry name" value="DnaJ"/>
    <property type="match status" value="1"/>
</dbReference>
<dbReference type="CDD" id="cd06257">
    <property type="entry name" value="DnaJ"/>
    <property type="match status" value="1"/>
</dbReference>
<dbReference type="SUPFAM" id="SSF46565">
    <property type="entry name" value="Chaperone J-domain"/>
    <property type="match status" value="1"/>
</dbReference>
<evidence type="ECO:0000259" key="3">
    <source>
        <dbReference type="PROSITE" id="PS50076"/>
    </source>
</evidence>
<keyword evidence="5" id="KW-1185">Reference proteome</keyword>
<gene>
    <name evidence="4" type="ORF">GQ602_004026</name>
</gene>
<dbReference type="PANTHER" id="PTHR44360:SF1">
    <property type="entry name" value="DNAJ HOMOLOG SUBFAMILY B MEMBER 9"/>
    <property type="match status" value="1"/>
</dbReference>
<dbReference type="Proteomes" id="UP000562929">
    <property type="component" value="Unassembled WGS sequence"/>
</dbReference>
<feature type="compositionally biased region" description="Pro residues" evidence="2">
    <location>
        <begin position="165"/>
        <end position="177"/>
    </location>
</feature>
<dbReference type="InterPro" id="IPR051948">
    <property type="entry name" value="Hsp70_co-chaperone_J-domain"/>
</dbReference>
<organism evidence="4 5">
    <name type="scientific">Ophiocordyceps camponoti-floridani</name>
    <dbReference type="NCBI Taxonomy" id="2030778"/>
    <lineage>
        <taxon>Eukaryota</taxon>
        <taxon>Fungi</taxon>
        <taxon>Dikarya</taxon>
        <taxon>Ascomycota</taxon>
        <taxon>Pezizomycotina</taxon>
        <taxon>Sordariomycetes</taxon>
        <taxon>Hypocreomycetidae</taxon>
        <taxon>Hypocreales</taxon>
        <taxon>Ophiocordycipitaceae</taxon>
        <taxon>Ophiocordyceps</taxon>
    </lineage>
</organism>
<evidence type="ECO:0000256" key="2">
    <source>
        <dbReference type="SAM" id="MobiDB-lite"/>
    </source>
</evidence>
<evidence type="ECO:0000313" key="4">
    <source>
        <dbReference type="EMBL" id="KAF4587333.1"/>
    </source>
</evidence>
<dbReference type="InterPro" id="IPR036869">
    <property type="entry name" value="J_dom_sf"/>
</dbReference>
<proteinExistence type="predicted"/>
<dbReference type="GO" id="GO:0051087">
    <property type="term" value="F:protein-folding chaperone binding"/>
    <property type="evidence" value="ECO:0007669"/>
    <property type="project" value="TreeGrafter"/>
</dbReference>
<feature type="domain" description="J" evidence="3">
    <location>
        <begin position="6"/>
        <end position="72"/>
    </location>
</feature>
<feature type="compositionally biased region" description="Polar residues" evidence="2">
    <location>
        <begin position="404"/>
        <end position="425"/>
    </location>
</feature>
<protein>
    <submittedName>
        <fullName evidence="4">DnaJ-like protein rsp1</fullName>
    </submittedName>
</protein>
<feature type="region of interest" description="Disordered" evidence="2">
    <location>
        <begin position="642"/>
        <end position="677"/>
    </location>
</feature>
<feature type="compositionally biased region" description="Basic and acidic residues" evidence="2">
    <location>
        <begin position="315"/>
        <end position="328"/>
    </location>
</feature>
<dbReference type="SMART" id="SM00271">
    <property type="entry name" value="DnaJ"/>
    <property type="match status" value="1"/>
</dbReference>
<dbReference type="EMBL" id="JAACLJ010000004">
    <property type="protein sequence ID" value="KAF4587333.1"/>
    <property type="molecule type" value="Genomic_DNA"/>
</dbReference>
<feature type="compositionally biased region" description="Polar residues" evidence="2">
    <location>
        <begin position="449"/>
        <end position="458"/>
    </location>
</feature>
<feature type="compositionally biased region" description="Basic and acidic residues" evidence="2">
    <location>
        <begin position="276"/>
        <end position="294"/>
    </location>
</feature>
<name>A0A8H4VDD0_9HYPO</name>